<comment type="caution">
    <text evidence="6">Lacks conserved residue(s) required for the propagation of feature annotation.</text>
</comment>
<keyword evidence="5 6" id="KW-0949">S-adenosyl-L-methionine</keyword>
<dbReference type="Pfam" id="PF02527">
    <property type="entry name" value="GidB"/>
    <property type="match status" value="1"/>
</dbReference>
<dbReference type="AlphaFoldDB" id="R0D1C0"/>
<dbReference type="PATRIC" id="fig|1292034.3.peg.1719"/>
<keyword evidence="4 6" id="KW-0808">Transferase</keyword>
<proteinExistence type="inferred from homology"/>
<dbReference type="InterPro" id="IPR003682">
    <property type="entry name" value="rRNA_ssu_MeTfrase_G"/>
</dbReference>
<dbReference type="HAMAP" id="MF_00074">
    <property type="entry name" value="16SrRNA_methyltr_G"/>
    <property type="match status" value="1"/>
</dbReference>
<evidence type="ECO:0000256" key="1">
    <source>
        <dbReference type="ARBA" id="ARBA00022490"/>
    </source>
</evidence>
<dbReference type="EMBL" id="APMP01000007">
    <property type="protein sequence ID" value="ENZ82461.1"/>
    <property type="molecule type" value="Genomic_DNA"/>
</dbReference>
<organism evidence="7 8">
    <name type="scientific">Caulobacter vibrioides OR37</name>
    <dbReference type="NCBI Taxonomy" id="1292034"/>
    <lineage>
        <taxon>Bacteria</taxon>
        <taxon>Pseudomonadati</taxon>
        <taxon>Pseudomonadota</taxon>
        <taxon>Alphaproteobacteria</taxon>
        <taxon>Caulobacterales</taxon>
        <taxon>Caulobacteraceae</taxon>
        <taxon>Caulobacter</taxon>
    </lineage>
</organism>
<comment type="function">
    <text evidence="6">Specifically methylates the N7 position of guanine in position 527 of 16S rRNA.</text>
</comment>
<evidence type="ECO:0000256" key="2">
    <source>
        <dbReference type="ARBA" id="ARBA00022552"/>
    </source>
</evidence>
<keyword evidence="1 6" id="KW-0963">Cytoplasm</keyword>
<comment type="catalytic activity">
    <reaction evidence="6">
        <text>guanosine(527) in 16S rRNA + S-adenosyl-L-methionine = N(7)-methylguanosine(527) in 16S rRNA + S-adenosyl-L-homocysteine</text>
        <dbReference type="Rhea" id="RHEA:42732"/>
        <dbReference type="Rhea" id="RHEA-COMP:10209"/>
        <dbReference type="Rhea" id="RHEA-COMP:10210"/>
        <dbReference type="ChEBI" id="CHEBI:57856"/>
        <dbReference type="ChEBI" id="CHEBI:59789"/>
        <dbReference type="ChEBI" id="CHEBI:74269"/>
        <dbReference type="ChEBI" id="CHEBI:74480"/>
        <dbReference type="EC" id="2.1.1.170"/>
    </reaction>
</comment>
<feature type="binding site" evidence="6">
    <location>
        <position position="82"/>
    </location>
    <ligand>
        <name>S-adenosyl-L-methionine</name>
        <dbReference type="ChEBI" id="CHEBI:59789"/>
    </ligand>
</feature>
<dbReference type="GO" id="GO:0005829">
    <property type="term" value="C:cytosol"/>
    <property type="evidence" value="ECO:0007669"/>
    <property type="project" value="TreeGrafter"/>
</dbReference>
<evidence type="ECO:0000256" key="5">
    <source>
        <dbReference type="ARBA" id="ARBA00022691"/>
    </source>
</evidence>
<dbReference type="eggNOG" id="COG0357">
    <property type="taxonomic scope" value="Bacteria"/>
</dbReference>
<comment type="similarity">
    <text evidence="6">Belongs to the methyltransferase superfamily. RNA methyltransferase RsmG family.</text>
</comment>
<protein>
    <recommendedName>
        <fullName evidence="6">Ribosomal RNA small subunit methyltransferase G</fullName>
        <ecNumber evidence="6">2.1.1.170</ecNumber>
    </recommendedName>
    <alternativeName>
        <fullName evidence="6">16S rRNA 7-methylguanosine methyltransferase</fullName>
        <shortName evidence="6">16S rRNA m7G methyltransferase</shortName>
    </alternativeName>
</protein>
<comment type="subcellular location">
    <subcellularLocation>
        <location evidence="6">Cytoplasm</location>
    </subcellularLocation>
</comment>
<feature type="binding site" evidence="6">
    <location>
        <position position="87"/>
    </location>
    <ligand>
        <name>S-adenosyl-L-methionine</name>
        <dbReference type="ChEBI" id="CHEBI:59789"/>
    </ligand>
</feature>
<evidence type="ECO:0000256" key="6">
    <source>
        <dbReference type="HAMAP-Rule" id="MF_00074"/>
    </source>
</evidence>
<evidence type="ECO:0000313" key="7">
    <source>
        <dbReference type="EMBL" id="ENZ82461.1"/>
    </source>
</evidence>
<dbReference type="Proteomes" id="UP000013063">
    <property type="component" value="Unassembled WGS sequence"/>
</dbReference>
<feature type="binding site" evidence="6">
    <location>
        <position position="148"/>
    </location>
    <ligand>
        <name>S-adenosyl-L-methionine</name>
        <dbReference type="ChEBI" id="CHEBI:59789"/>
    </ligand>
</feature>
<dbReference type="STRING" id="1292034.OR37_01731"/>
<gene>
    <name evidence="6" type="primary">rsmG</name>
    <name evidence="7" type="ORF">OR37_01731</name>
</gene>
<dbReference type="EC" id="2.1.1.170" evidence="6"/>
<sequence length="216" mass="23486">MQPEAVLVEPPVLDAAGYQAMTGASDAQLADLARYQTLLAEWNEVMNLVGPLTIATYWTRHALDSAQLLAFAPDALTWADLGAGAGLPGVVLAVLLKGRAGARVHLVESMTKRCRFLEVVAKDLDLPVQIHNARAEDLSLKVDVVTARACAPMTKLLGFAEPYLRRGATGLFLKGQDVATELSEAQKAWNFESDLHPSQSDPRGRIVQVKRFSRVR</sequence>
<name>R0D1C0_CAUVI</name>
<dbReference type="NCBIfam" id="TIGR00138">
    <property type="entry name" value="rsmG_gidB"/>
    <property type="match status" value="1"/>
</dbReference>
<comment type="caution">
    <text evidence="7">The sequence shown here is derived from an EMBL/GenBank/DDBJ whole genome shotgun (WGS) entry which is preliminary data.</text>
</comment>
<keyword evidence="3 6" id="KW-0489">Methyltransferase</keyword>
<dbReference type="PANTHER" id="PTHR31760">
    <property type="entry name" value="S-ADENOSYL-L-METHIONINE-DEPENDENT METHYLTRANSFERASES SUPERFAMILY PROTEIN"/>
    <property type="match status" value="1"/>
</dbReference>
<dbReference type="InterPro" id="IPR029063">
    <property type="entry name" value="SAM-dependent_MTases_sf"/>
</dbReference>
<keyword evidence="8" id="KW-1185">Reference proteome</keyword>
<keyword evidence="2 6" id="KW-0698">rRNA processing</keyword>
<evidence type="ECO:0000313" key="8">
    <source>
        <dbReference type="Proteomes" id="UP000013063"/>
    </source>
</evidence>
<dbReference type="PANTHER" id="PTHR31760:SF0">
    <property type="entry name" value="S-ADENOSYL-L-METHIONINE-DEPENDENT METHYLTRANSFERASES SUPERFAMILY PROTEIN"/>
    <property type="match status" value="1"/>
</dbReference>
<evidence type="ECO:0000256" key="3">
    <source>
        <dbReference type="ARBA" id="ARBA00022603"/>
    </source>
</evidence>
<dbReference type="Gene3D" id="3.40.50.150">
    <property type="entry name" value="Vaccinia Virus protein VP39"/>
    <property type="match status" value="1"/>
</dbReference>
<feature type="binding site" evidence="6">
    <location>
        <begin position="135"/>
        <end position="136"/>
    </location>
    <ligand>
        <name>S-adenosyl-L-methionine</name>
        <dbReference type="ChEBI" id="CHEBI:59789"/>
    </ligand>
</feature>
<dbReference type="GO" id="GO:0070043">
    <property type="term" value="F:rRNA (guanine-N7-)-methyltransferase activity"/>
    <property type="evidence" value="ECO:0007669"/>
    <property type="project" value="UniProtKB-UniRule"/>
</dbReference>
<evidence type="ECO:0000256" key="4">
    <source>
        <dbReference type="ARBA" id="ARBA00022679"/>
    </source>
</evidence>
<reference evidence="7 8" key="1">
    <citation type="journal article" date="2013" name="Genome Announc.">
        <title>Draft Genome Sequence for Caulobacter sp. Strain OR37, a Bacterium Tolerant to Heavy Metals.</title>
        <authorList>
            <person name="Utturkar S.M."/>
            <person name="Bollmann A."/>
            <person name="Brzoska R.M."/>
            <person name="Klingeman D.M."/>
            <person name="Epstein S.E."/>
            <person name="Palumbo A.V."/>
            <person name="Brown S.D."/>
        </authorList>
    </citation>
    <scope>NUCLEOTIDE SEQUENCE [LARGE SCALE GENOMIC DNA]</scope>
    <source>
        <strain evidence="7 8">OR37</strain>
    </source>
</reference>
<dbReference type="SUPFAM" id="SSF53335">
    <property type="entry name" value="S-adenosyl-L-methionine-dependent methyltransferases"/>
    <property type="match status" value="1"/>
</dbReference>
<accession>R0D1C0</accession>